<protein>
    <recommendedName>
        <fullName evidence="10">Stress response RCI peptide</fullName>
    </recommendedName>
</protein>
<dbReference type="InterPro" id="IPR000612">
    <property type="entry name" value="PMP3"/>
</dbReference>
<evidence type="ECO:0008006" key="10">
    <source>
        <dbReference type="Google" id="ProtNLM"/>
    </source>
</evidence>
<evidence type="ECO:0000313" key="9">
    <source>
        <dbReference type="Proteomes" id="UP000053890"/>
    </source>
</evidence>
<feature type="transmembrane region" description="Helical" evidence="6">
    <location>
        <begin position="32"/>
        <end position="55"/>
    </location>
</feature>
<evidence type="ECO:0000256" key="3">
    <source>
        <dbReference type="ARBA" id="ARBA00022692"/>
    </source>
</evidence>
<dbReference type="GO" id="GO:0016020">
    <property type="term" value="C:membrane"/>
    <property type="evidence" value="ECO:0007669"/>
    <property type="project" value="UniProtKB-SubCell"/>
</dbReference>
<dbReference type="RefSeq" id="XP_018267626.1">
    <property type="nucleotide sequence ID" value="XM_018418430.1"/>
</dbReference>
<proteinExistence type="inferred from homology"/>
<evidence type="ECO:0000256" key="1">
    <source>
        <dbReference type="ARBA" id="ARBA00004370"/>
    </source>
</evidence>
<evidence type="ECO:0000256" key="7">
    <source>
        <dbReference type="SAM" id="SignalP"/>
    </source>
</evidence>
<dbReference type="Proteomes" id="UP000053890">
    <property type="component" value="Unassembled WGS sequence"/>
</dbReference>
<dbReference type="OrthoDB" id="2802411at2759"/>
<evidence type="ECO:0000256" key="2">
    <source>
        <dbReference type="ARBA" id="ARBA00009530"/>
    </source>
</evidence>
<dbReference type="Pfam" id="PF01679">
    <property type="entry name" value="Pmp3"/>
    <property type="match status" value="1"/>
</dbReference>
<feature type="signal peptide" evidence="7">
    <location>
        <begin position="1"/>
        <end position="21"/>
    </location>
</feature>
<keyword evidence="4 6" id="KW-1133">Transmembrane helix</keyword>
<feature type="chain" id="PRO_5006156618" description="Stress response RCI peptide" evidence="7">
    <location>
        <begin position="22"/>
        <end position="118"/>
    </location>
</feature>
<dbReference type="OMA" id="CELCLNI"/>
<sequence>MVRTSDILLILVAVIFPPAAAAIVGGVCSADFWISVLLTILGYIPGHIHAFFLIYKKMQADERFGPGNYEYLGNAEYAPVEAHYVPAPQQQPYGGHTPAHGHYGAVHSQGQTTYGATA</sequence>
<keyword evidence="9" id="KW-1185">Reference proteome</keyword>
<evidence type="ECO:0000256" key="4">
    <source>
        <dbReference type="ARBA" id="ARBA00022989"/>
    </source>
</evidence>
<comment type="similarity">
    <text evidence="2">Belongs to the UPF0057 (PMP3) family.</text>
</comment>
<evidence type="ECO:0000256" key="6">
    <source>
        <dbReference type="SAM" id="Phobius"/>
    </source>
</evidence>
<evidence type="ECO:0000313" key="8">
    <source>
        <dbReference type="EMBL" id="KPV71577.1"/>
    </source>
</evidence>
<evidence type="ECO:0000256" key="5">
    <source>
        <dbReference type="ARBA" id="ARBA00023136"/>
    </source>
</evidence>
<comment type="subcellular location">
    <subcellularLocation>
        <location evidence="1">Membrane</location>
    </subcellularLocation>
</comment>
<dbReference type="PANTHER" id="PTHR21659">
    <property type="entry name" value="HYDROPHOBIC PROTEIN RCI2 LOW TEMPERATURE AND SALT RESPONSIVE PROTEIN LTI6 -RELATED"/>
    <property type="match status" value="1"/>
</dbReference>
<keyword evidence="5 6" id="KW-0472">Membrane</keyword>
<organism evidence="8 9">
    <name type="scientific">Rhodotorula graminis (strain WP1)</name>
    <dbReference type="NCBI Taxonomy" id="578459"/>
    <lineage>
        <taxon>Eukaryota</taxon>
        <taxon>Fungi</taxon>
        <taxon>Dikarya</taxon>
        <taxon>Basidiomycota</taxon>
        <taxon>Pucciniomycotina</taxon>
        <taxon>Microbotryomycetes</taxon>
        <taxon>Sporidiobolales</taxon>
        <taxon>Sporidiobolaceae</taxon>
        <taxon>Rhodotorula</taxon>
    </lineage>
</organism>
<dbReference type="AlphaFoldDB" id="A0A0P9EIV7"/>
<dbReference type="GeneID" id="28978877"/>
<dbReference type="EMBL" id="KQ474093">
    <property type="protein sequence ID" value="KPV71577.1"/>
    <property type="molecule type" value="Genomic_DNA"/>
</dbReference>
<keyword evidence="3 6" id="KW-0812">Transmembrane</keyword>
<reference evidence="8 9" key="1">
    <citation type="journal article" date="2015" name="Front. Microbiol.">
        <title>Genome sequence of the plant growth promoting endophytic yeast Rhodotorula graminis WP1.</title>
        <authorList>
            <person name="Firrincieli A."/>
            <person name="Otillar R."/>
            <person name="Salamov A."/>
            <person name="Schmutz J."/>
            <person name="Khan Z."/>
            <person name="Redman R.S."/>
            <person name="Fleck N.D."/>
            <person name="Lindquist E."/>
            <person name="Grigoriev I.V."/>
            <person name="Doty S.L."/>
        </authorList>
    </citation>
    <scope>NUCLEOTIDE SEQUENCE [LARGE SCALE GENOMIC DNA]</scope>
    <source>
        <strain evidence="8 9">WP1</strain>
    </source>
</reference>
<dbReference type="PANTHER" id="PTHR21659:SF40">
    <property type="entry name" value="PHOSPHATIDYLSERINE DECARBOXYLASE"/>
    <property type="match status" value="1"/>
</dbReference>
<keyword evidence="7" id="KW-0732">Signal</keyword>
<name>A0A0P9EIV7_RHOGW</name>
<gene>
    <name evidence="8" type="ORF">RHOBADRAFT_56612</name>
</gene>
<accession>A0A0P9EIV7</accession>